<evidence type="ECO:0000313" key="3">
    <source>
        <dbReference type="EMBL" id="BCJ88406.1"/>
    </source>
</evidence>
<dbReference type="SUPFAM" id="SSF46955">
    <property type="entry name" value="Putative DNA-binding domain"/>
    <property type="match status" value="1"/>
</dbReference>
<proteinExistence type="predicted"/>
<dbReference type="Pfam" id="PF13411">
    <property type="entry name" value="MerR_1"/>
    <property type="match status" value="1"/>
</dbReference>
<dbReference type="Proteomes" id="UP000593802">
    <property type="component" value="Chromosome"/>
</dbReference>
<protein>
    <submittedName>
        <fullName evidence="3">Transcriptional regulator</fullName>
    </submittedName>
</protein>
<dbReference type="RefSeq" id="WP_200759018.1">
    <property type="nucleotide sequence ID" value="NZ_AP023366.1"/>
</dbReference>
<dbReference type="InterPro" id="IPR000551">
    <property type="entry name" value="MerR-type_HTH_dom"/>
</dbReference>
<keyword evidence="1" id="KW-0238">DNA-binding</keyword>
<keyword evidence="4" id="KW-1185">Reference proteome</keyword>
<dbReference type="GO" id="GO:0003677">
    <property type="term" value="F:DNA binding"/>
    <property type="evidence" value="ECO:0007669"/>
    <property type="project" value="UniProtKB-KW"/>
</dbReference>
<reference evidence="3 4" key="1">
    <citation type="submission" date="2020-08" db="EMBL/GenBank/DDBJ databases">
        <title>Complete Genome Sequence of Effusibacillus dendaii Strain skT53, Isolated from Farmland soil.</title>
        <authorList>
            <person name="Konishi T."/>
            <person name="Kawasaki H."/>
        </authorList>
    </citation>
    <scope>NUCLEOTIDE SEQUENCE [LARGE SCALE GENOMIC DNA]</scope>
    <source>
        <strain evidence="4">skT53</strain>
    </source>
</reference>
<evidence type="ECO:0000313" key="4">
    <source>
        <dbReference type="Proteomes" id="UP000593802"/>
    </source>
</evidence>
<gene>
    <name evidence="3" type="ORF">skT53_33910</name>
</gene>
<dbReference type="Gene3D" id="1.10.1660.10">
    <property type="match status" value="1"/>
</dbReference>
<dbReference type="GO" id="GO:0003700">
    <property type="term" value="F:DNA-binding transcription factor activity"/>
    <property type="evidence" value="ECO:0007669"/>
    <property type="project" value="InterPro"/>
</dbReference>
<dbReference type="PANTHER" id="PTHR30204">
    <property type="entry name" value="REDOX-CYCLING DRUG-SENSING TRANSCRIPTIONAL ACTIVATOR SOXR"/>
    <property type="match status" value="1"/>
</dbReference>
<feature type="domain" description="HTH merR-type" evidence="2">
    <location>
        <begin position="4"/>
        <end position="72"/>
    </location>
</feature>
<sequence length="138" mass="16193">MSKSYRIGELSKLTRVSKRTIDFYTQLGLLKSERTDSNRRLYPEETLERMKIIEMYKKEKLSLVEIQTRFKVLDEMDVSKIEVAQKLHHISEQLRRLEDSLLECKLLLSGFDKSHLKNLTAQITVQFASVAQIMNEIS</sequence>
<organism evidence="3 4">
    <name type="scientific">Effusibacillus dendaii</name>
    <dbReference type="NCBI Taxonomy" id="2743772"/>
    <lineage>
        <taxon>Bacteria</taxon>
        <taxon>Bacillati</taxon>
        <taxon>Bacillota</taxon>
        <taxon>Bacilli</taxon>
        <taxon>Bacillales</taxon>
        <taxon>Alicyclobacillaceae</taxon>
        <taxon>Effusibacillus</taxon>
    </lineage>
</organism>
<evidence type="ECO:0000259" key="2">
    <source>
        <dbReference type="PROSITE" id="PS50937"/>
    </source>
</evidence>
<dbReference type="InterPro" id="IPR047057">
    <property type="entry name" value="MerR_fam"/>
</dbReference>
<dbReference type="KEGG" id="eff:skT53_33910"/>
<accession>A0A7I8DHL7</accession>
<name>A0A7I8DHL7_9BACL</name>
<evidence type="ECO:0000256" key="1">
    <source>
        <dbReference type="ARBA" id="ARBA00023125"/>
    </source>
</evidence>
<dbReference type="PANTHER" id="PTHR30204:SF95">
    <property type="entry name" value="HTH-TYPE TRANSCRIPTIONAL REGULATOR CUER"/>
    <property type="match status" value="1"/>
</dbReference>
<dbReference type="InterPro" id="IPR009061">
    <property type="entry name" value="DNA-bd_dom_put_sf"/>
</dbReference>
<dbReference type="AlphaFoldDB" id="A0A7I8DHL7"/>
<dbReference type="EMBL" id="AP023366">
    <property type="protein sequence ID" value="BCJ88406.1"/>
    <property type="molecule type" value="Genomic_DNA"/>
</dbReference>
<dbReference type="PROSITE" id="PS50937">
    <property type="entry name" value="HTH_MERR_2"/>
    <property type="match status" value="1"/>
</dbReference>
<dbReference type="SMART" id="SM00422">
    <property type="entry name" value="HTH_MERR"/>
    <property type="match status" value="1"/>
</dbReference>